<dbReference type="InterPro" id="IPR029071">
    <property type="entry name" value="Ubiquitin-like_domsf"/>
</dbReference>
<keyword evidence="7" id="KW-1185">Reference proteome</keyword>
<dbReference type="SUPFAM" id="SSF52833">
    <property type="entry name" value="Thioredoxin-like"/>
    <property type="match status" value="1"/>
</dbReference>
<feature type="region of interest" description="Disordered" evidence="4">
    <location>
        <begin position="280"/>
        <end position="320"/>
    </location>
</feature>
<organism evidence="6 7">
    <name type="scientific">Microctonus aethiopoides</name>
    <dbReference type="NCBI Taxonomy" id="144406"/>
    <lineage>
        <taxon>Eukaryota</taxon>
        <taxon>Metazoa</taxon>
        <taxon>Ecdysozoa</taxon>
        <taxon>Arthropoda</taxon>
        <taxon>Hexapoda</taxon>
        <taxon>Insecta</taxon>
        <taxon>Pterygota</taxon>
        <taxon>Neoptera</taxon>
        <taxon>Endopterygota</taxon>
        <taxon>Hymenoptera</taxon>
        <taxon>Apocrita</taxon>
        <taxon>Ichneumonoidea</taxon>
        <taxon>Braconidae</taxon>
        <taxon>Euphorinae</taxon>
        <taxon>Microctonus</taxon>
    </lineage>
</organism>
<dbReference type="InterPro" id="IPR054109">
    <property type="entry name" value="UBA_8"/>
</dbReference>
<evidence type="ECO:0000256" key="1">
    <source>
        <dbReference type="ARBA" id="ARBA00004496"/>
    </source>
</evidence>
<dbReference type="InterPro" id="IPR001012">
    <property type="entry name" value="UBX_dom"/>
</dbReference>
<evidence type="ECO:0000256" key="3">
    <source>
        <dbReference type="ARBA" id="ARBA00023054"/>
    </source>
</evidence>
<feature type="domain" description="UBX" evidence="5">
    <location>
        <begin position="353"/>
        <end position="429"/>
    </location>
</feature>
<dbReference type="PANTHER" id="PTHR23322:SF1">
    <property type="entry name" value="FAS-ASSOCIATED FACTOR 2"/>
    <property type="match status" value="1"/>
</dbReference>
<dbReference type="Pfam" id="PF00789">
    <property type="entry name" value="UBX"/>
    <property type="match status" value="1"/>
</dbReference>
<dbReference type="PROSITE" id="PS50033">
    <property type="entry name" value="UBX"/>
    <property type="match status" value="1"/>
</dbReference>
<dbReference type="AlphaFoldDB" id="A0AA39FB85"/>
<sequence length="434" mass="49988">MADNGLDEFSSDQIDKVFQFQDLTGIEDLSICRDVLQRHSWNLEVAVQEQLNLYEGRPSMFAQDTRYRPPAVVEDTSSRIYFNPPGSAGSGGGFLSSIFSMCYNLMTSILQLVFAIFRTNVRPVSSDPVEDVVNFIRFYEDKYGRGHPVFYQGSYSQALSDAKQELRFLLVYLHKDEIPNVDQWCRNTLANTDVIRYVNTHTLFWACNTQSGEGYKVAEALKAGTYPFLALIVLKDNKMTIVGRMEGIPSPTELMARLQTIIENNEISLIQARQDRAERSAAQSLRQQQDEAYEESLRADQAKDRKREEERKAREEEAARERAEINALEMEVQRIRLEKELTIEKVPEEPEPNHPNACHLQIKLSERTIKRRFLMSDTLEDVYHWIFSQPDSPANFEITTSYPKRILYPTVEILSLCKAGLTHREVLHINDLDD</sequence>
<dbReference type="EMBL" id="JAQQBS010001422">
    <property type="protein sequence ID" value="KAK0166216.1"/>
    <property type="molecule type" value="Genomic_DNA"/>
</dbReference>
<reference evidence="6" key="1">
    <citation type="journal article" date="2023" name="bioRxiv">
        <title>Scaffold-level genome assemblies of two parasitoid biocontrol wasps reveal the parthenogenesis mechanism and an associated novel virus.</title>
        <authorList>
            <person name="Inwood S."/>
            <person name="Skelly J."/>
            <person name="Guhlin J."/>
            <person name="Harrop T."/>
            <person name="Goldson S."/>
            <person name="Dearden P."/>
        </authorList>
    </citation>
    <scope>NUCLEOTIDE SEQUENCE</scope>
    <source>
        <strain evidence="6">Irish</strain>
        <tissue evidence="6">Whole body</tissue>
    </source>
</reference>
<dbReference type="SUPFAM" id="SSF54236">
    <property type="entry name" value="Ubiquitin-like"/>
    <property type="match status" value="1"/>
</dbReference>
<reference evidence="6" key="2">
    <citation type="submission" date="2023-03" db="EMBL/GenBank/DDBJ databases">
        <authorList>
            <person name="Inwood S.N."/>
            <person name="Skelly J.G."/>
            <person name="Guhlin J."/>
            <person name="Harrop T.W.R."/>
            <person name="Goldson S.G."/>
            <person name="Dearden P.K."/>
        </authorList>
    </citation>
    <scope>NUCLEOTIDE SEQUENCE</scope>
    <source>
        <strain evidence="6">Irish</strain>
        <tissue evidence="6">Whole body</tissue>
    </source>
</reference>
<feature type="compositionally biased region" description="Basic and acidic residues" evidence="4">
    <location>
        <begin position="295"/>
        <end position="320"/>
    </location>
</feature>
<dbReference type="Gene3D" id="1.10.8.10">
    <property type="entry name" value="DNA helicase RuvA subunit, C-terminal domain"/>
    <property type="match status" value="1"/>
</dbReference>
<dbReference type="InterPro" id="IPR036249">
    <property type="entry name" value="Thioredoxin-like_sf"/>
</dbReference>
<proteinExistence type="predicted"/>
<comment type="subcellular location">
    <subcellularLocation>
        <location evidence="1">Cytoplasm</location>
    </subcellularLocation>
</comment>
<dbReference type="GO" id="GO:0005783">
    <property type="term" value="C:endoplasmic reticulum"/>
    <property type="evidence" value="ECO:0007669"/>
    <property type="project" value="TreeGrafter"/>
</dbReference>
<dbReference type="PANTHER" id="PTHR23322">
    <property type="entry name" value="FAS-ASSOCIATED PROTEIN"/>
    <property type="match status" value="1"/>
</dbReference>
<protein>
    <recommendedName>
        <fullName evidence="5">UBX domain-containing protein</fullName>
    </recommendedName>
</protein>
<name>A0AA39FB85_9HYME</name>
<evidence type="ECO:0000256" key="4">
    <source>
        <dbReference type="SAM" id="MobiDB-lite"/>
    </source>
</evidence>
<comment type="caution">
    <text evidence="6">The sequence shown here is derived from an EMBL/GenBank/DDBJ whole genome shotgun (WGS) entry which is preliminary data.</text>
</comment>
<dbReference type="GO" id="GO:0043130">
    <property type="term" value="F:ubiquitin binding"/>
    <property type="evidence" value="ECO:0007669"/>
    <property type="project" value="TreeGrafter"/>
</dbReference>
<evidence type="ECO:0000313" key="7">
    <source>
        <dbReference type="Proteomes" id="UP001168990"/>
    </source>
</evidence>
<dbReference type="InterPro" id="IPR050730">
    <property type="entry name" value="UBX_domain-protein"/>
</dbReference>
<accession>A0AA39FB85</accession>
<dbReference type="GO" id="GO:0036503">
    <property type="term" value="P:ERAD pathway"/>
    <property type="evidence" value="ECO:0007669"/>
    <property type="project" value="TreeGrafter"/>
</dbReference>
<dbReference type="Proteomes" id="UP001168990">
    <property type="component" value="Unassembled WGS sequence"/>
</dbReference>
<evidence type="ECO:0000256" key="2">
    <source>
        <dbReference type="ARBA" id="ARBA00022490"/>
    </source>
</evidence>
<dbReference type="SMART" id="SM00594">
    <property type="entry name" value="UAS"/>
    <property type="match status" value="1"/>
</dbReference>
<dbReference type="Gene3D" id="3.10.20.90">
    <property type="entry name" value="Phosphatidylinositol 3-kinase Catalytic Subunit, Chain A, domain 1"/>
    <property type="match status" value="1"/>
</dbReference>
<keyword evidence="3" id="KW-0175">Coiled coil</keyword>
<dbReference type="Pfam" id="PF22566">
    <property type="entry name" value="UBA_8"/>
    <property type="match status" value="1"/>
</dbReference>
<dbReference type="Pfam" id="PF21021">
    <property type="entry name" value="FAF1"/>
    <property type="match status" value="1"/>
</dbReference>
<dbReference type="InterPro" id="IPR049483">
    <property type="entry name" value="FAF1_2-like_UAS"/>
</dbReference>
<dbReference type="SMART" id="SM00166">
    <property type="entry name" value="UBX"/>
    <property type="match status" value="1"/>
</dbReference>
<dbReference type="InterPro" id="IPR006577">
    <property type="entry name" value="UAS"/>
</dbReference>
<evidence type="ECO:0000313" key="6">
    <source>
        <dbReference type="EMBL" id="KAK0166216.1"/>
    </source>
</evidence>
<evidence type="ECO:0000259" key="5">
    <source>
        <dbReference type="PROSITE" id="PS50033"/>
    </source>
</evidence>
<keyword evidence="2" id="KW-0963">Cytoplasm</keyword>
<gene>
    <name evidence="6" type="ORF">PV328_004657</name>
</gene>
<dbReference type="Gene3D" id="3.40.30.10">
    <property type="entry name" value="Glutaredoxin"/>
    <property type="match status" value="1"/>
</dbReference>